<protein>
    <submittedName>
        <fullName evidence="1">Uncharacterized protein</fullName>
    </submittedName>
</protein>
<keyword evidence="2" id="KW-1185">Reference proteome</keyword>
<reference evidence="1" key="1">
    <citation type="submission" date="2021-05" db="EMBL/GenBank/DDBJ databases">
        <authorList>
            <person name="Scholz U."/>
            <person name="Mascher M."/>
            <person name="Fiebig A."/>
        </authorList>
    </citation>
    <scope>NUCLEOTIDE SEQUENCE [LARGE SCALE GENOMIC DNA]</scope>
</reference>
<reference evidence="1" key="2">
    <citation type="submission" date="2025-09" db="UniProtKB">
        <authorList>
            <consortium name="EnsemblPlants"/>
        </authorList>
    </citation>
    <scope>IDENTIFICATION</scope>
</reference>
<name>A0ACD5YVZ5_AVESA</name>
<evidence type="ECO:0000313" key="2">
    <source>
        <dbReference type="Proteomes" id="UP001732700"/>
    </source>
</evidence>
<dbReference type="EnsemblPlants" id="AVESA.00010b.r2.6AG1047330.1">
    <property type="protein sequence ID" value="AVESA.00010b.r2.6AG1047330.1.CDS"/>
    <property type="gene ID" value="AVESA.00010b.r2.6AG1047330"/>
</dbReference>
<evidence type="ECO:0000313" key="1">
    <source>
        <dbReference type="EnsemblPlants" id="AVESA.00010b.r2.6AG1047330.1.CDS"/>
    </source>
</evidence>
<accession>A0ACD5YVZ5</accession>
<dbReference type="Proteomes" id="UP001732700">
    <property type="component" value="Chromosome 6A"/>
</dbReference>
<sequence length="380" mass="41296">MKPPPHLLQRLLGHTSFILEGLRLLLGHALGQQCGLKLDRVEYQLLPWRFLQLAAKRCRAEYSAPSVFIDAPRRLGVRDHQHTHNQTPTTETSMTGTGGEEALRQQYVLGEEIGRGRFGVVRRCYSAATGEALAVKSTPKAPLRDKADPLDLALAEQEPKLHLLASSPPCSPHVVALHAAFEDAHAVHLVIDLCDGGDLFSLVSARGRLPEREAAGIAAQIASALAACHRRGVAHRDVKPDNLLFDAATGALRLGDFGSAEWFGDGRTMSGLVGTPYYVAPEVVAGREYGEKVDVWSAGVVLYLMLSGSVPFYGATAPEIFEAVLRGTLRFPPRAFASVSPEAKDLLRRMLCRDVSRRVSAEQVLRHPWIVSRGGNAVAD</sequence>
<organism evidence="1 2">
    <name type="scientific">Avena sativa</name>
    <name type="common">Oat</name>
    <dbReference type="NCBI Taxonomy" id="4498"/>
    <lineage>
        <taxon>Eukaryota</taxon>
        <taxon>Viridiplantae</taxon>
        <taxon>Streptophyta</taxon>
        <taxon>Embryophyta</taxon>
        <taxon>Tracheophyta</taxon>
        <taxon>Spermatophyta</taxon>
        <taxon>Magnoliopsida</taxon>
        <taxon>Liliopsida</taxon>
        <taxon>Poales</taxon>
        <taxon>Poaceae</taxon>
        <taxon>BOP clade</taxon>
        <taxon>Pooideae</taxon>
        <taxon>Poodae</taxon>
        <taxon>Poeae</taxon>
        <taxon>Poeae Chloroplast Group 1 (Aveneae type)</taxon>
        <taxon>Aveninae</taxon>
        <taxon>Avena</taxon>
    </lineage>
</organism>
<proteinExistence type="predicted"/>